<dbReference type="PANTHER" id="PTHR48111">
    <property type="entry name" value="REGULATOR OF RPOS"/>
    <property type="match status" value="1"/>
</dbReference>
<protein>
    <submittedName>
        <fullName evidence="6">Response regulator transcription factor</fullName>
    </submittedName>
</protein>
<sequence length="221" mass="25402">MRILLVDDQQTLLESTAKSLQQAGFVVDTCENGVDALHLGQEEDYAAIILDLGLPDISGLTILREWRNKGNKVPVIILTARGEWYERVEGLKAGADDYLPKPFYHEELLARLNAVISRYHGQNSRSLQHGQITLDEEKQQLIFQGKTYNLTAMEFRLLRFFMLNPNKVLSKQRLTEQLYAYDEDKDSNVLEVYIAHLRRKLGKESIETRRGQGYIFRGNTS</sequence>
<evidence type="ECO:0000256" key="1">
    <source>
        <dbReference type="ARBA" id="ARBA00023125"/>
    </source>
</evidence>
<dbReference type="PROSITE" id="PS50110">
    <property type="entry name" value="RESPONSE_REGULATORY"/>
    <property type="match status" value="1"/>
</dbReference>
<dbReference type="Proteomes" id="UP000690515">
    <property type="component" value="Unassembled WGS sequence"/>
</dbReference>
<keyword evidence="7" id="KW-1185">Reference proteome</keyword>
<gene>
    <name evidence="6" type="ORF">KCG35_13085</name>
</gene>
<dbReference type="InterPro" id="IPR039420">
    <property type="entry name" value="WalR-like"/>
</dbReference>
<dbReference type="PANTHER" id="PTHR48111:SF37">
    <property type="entry name" value="RESPONSE REGULATOR PROTEIN CARR"/>
    <property type="match status" value="1"/>
</dbReference>
<reference evidence="6 7" key="1">
    <citation type="submission" date="2021-04" db="EMBL/GenBank/DDBJ databases">
        <authorList>
            <person name="Pira H."/>
            <person name="Risdian C."/>
            <person name="Wink J."/>
        </authorList>
    </citation>
    <scope>NUCLEOTIDE SEQUENCE [LARGE SCALE GENOMIC DNA]</scope>
    <source>
        <strain evidence="6 7">WH53</strain>
    </source>
</reference>
<evidence type="ECO:0000259" key="5">
    <source>
        <dbReference type="PROSITE" id="PS51755"/>
    </source>
</evidence>
<dbReference type="Gene3D" id="3.40.50.2300">
    <property type="match status" value="1"/>
</dbReference>
<organism evidence="6 7">
    <name type="scientific">Zooshikella harenae</name>
    <dbReference type="NCBI Taxonomy" id="2827238"/>
    <lineage>
        <taxon>Bacteria</taxon>
        <taxon>Pseudomonadati</taxon>
        <taxon>Pseudomonadota</taxon>
        <taxon>Gammaproteobacteria</taxon>
        <taxon>Oceanospirillales</taxon>
        <taxon>Zooshikellaceae</taxon>
        <taxon>Zooshikella</taxon>
    </lineage>
</organism>
<dbReference type="SMART" id="SM00448">
    <property type="entry name" value="REC"/>
    <property type="match status" value="1"/>
</dbReference>
<dbReference type="SMART" id="SM00862">
    <property type="entry name" value="Trans_reg_C"/>
    <property type="match status" value="1"/>
</dbReference>
<evidence type="ECO:0000313" key="6">
    <source>
        <dbReference type="EMBL" id="MBU2711998.1"/>
    </source>
</evidence>
<proteinExistence type="predicted"/>
<name>A0ABS5ZD67_9GAMM</name>
<dbReference type="SUPFAM" id="SSF52172">
    <property type="entry name" value="CheY-like"/>
    <property type="match status" value="1"/>
</dbReference>
<evidence type="ECO:0000259" key="4">
    <source>
        <dbReference type="PROSITE" id="PS50110"/>
    </source>
</evidence>
<dbReference type="InterPro" id="IPR011006">
    <property type="entry name" value="CheY-like_superfamily"/>
</dbReference>
<evidence type="ECO:0000313" key="7">
    <source>
        <dbReference type="Proteomes" id="UP000690515"/>
    </source>
</evidence>
<dbReference type="PROSITE" id="PS51755">
    <property type="entry name" value="OMPR_PHOB"/>
    <property type="match status" value="1"/>
</dbReference>
<dbReference type="InterPro" id="IPR036388">
    <property type="entry name" value="WH-like_DNA-bd_sf"/>
</dbReference>
<dbReference type="RefSeq" id="WP_215820157.1">
    <property type="nucleotide sequence ID" value="NZ_JAGSOY010000028.1"/>
</dbReference>
<feature type="domain" description="Response regulatory" evidence="4">
    <location>
        <begin position="2"/>
        <end position="116"/>
    </location>
</feature>
<evidence type="ECO:0000256" key="3">
    <source>
        <dbReference type="PROSITE-ProRule" id="PRU01091"/>
    </source>
</evidence>
<feature type="modified residue" description="4-aspartylphosphate" evidence="2">
    <location>
        <position position="51"/>
    </location>
</feature>
<feature type="domain" description="OmpR/PhoB-type" evidence="5">
    <location>
        <begin position="124"/>
        <end position="218"/>
    </location>
</feature>
<dbReference type="Gene3D" id="1.10.10.10">
    <property type="entry name" value="Winged helix-like DNA-binding domain superfamily/Winged helix DNA-binding domain"/>
    <property type="match status" value="1"/>
</dbReference>
<dbReference type="CDD" id="cd00383">
    <property type="entry name" value="trans_reg_C"/>
    <property type="match status" value="1"/>
</dbReference>
<evidence type="ECO:0000256" key="2">
    <source>
        <dbReference type="PROSITE-ProRule" id="PRU00169"/>
    </source>
</evidence>
<dbReference type="InterPro" id="IPR001867">
    <property type="entry name" value="OmpR/PhoB-type_DNA-bd"/>
</dbReference>
<accession>A0ABS5ZD67</accession>
<dbReference type="Pfam" id="PF00486">
    <property type="entry name" value="Trans_reg_C"/>
    <property type="match status" value="1"/>
</dbReference>
<keyword evidence="2" id="KW-0597">Phosphoprotein</keyword>
<dbReference type="Gene3D" id="6.10.250.690">
    <property type="match status" value="1"/>
</dbReference>
<dbReference type="EMBL" id="JAGSOY010000028">
    <property type="protein sequence ID" value="MBU2711998.1"/>
    <property type="molecule type" value="Genomic_DNA"/>
</dbReference>
<keyword evidence="1 3" id="KW-0238">DNA-binding</keyword>
<feature type="DNA-binding region" description="OmpR/PhoB-type" evidence="3">
    <location>
        <begin position="124"/>
        <end position="218"/>
    </location>
</feature>
<dbReference type="Pfam" id="PF00072">
    <property type="entry name" value="Response_reg"/>
    <property type="match status" value="1"/>
</dbReference>
<dbReference type="InterPro" id="IPR001789">
    <property type="entry name" value="Sig_transdc_resp-reg_receiver"/>
</dbReference>
<comment type="caution">
    <text evidence="6">The sequence shown here is derived from an EMBL/GenBank/DDBJ whole genome shotgun (WGS) entry which is preliminary data.</text>
</comment>